<dbReference type="SUPFAM" id="SSF53271">
    <property type="entry name" value="PRTase-like"/>
    <property type="match status" value="2"/>
</dbReference>
<comment type="similarity">
    <text evidence="1">Belongs to the ribose-phosphate pyrophosphokinase family.</text>
</comment>
<dbReference type="Proteomes" id="UP000789595">
    <property type="component" value="Unassembled WGS sequence"/>
</dbReference>
<comment type="caution">
    <text evidence="2">The sequence shown here is derived from an EMBL/GenBank/DDBJ whole genome shotgun (WGS) entry which is preliminary data.</text>
</comment>
<name>A0A8J2SG30_9STRA</name>
<dbReference type="Gene3D" id="3.40.50.2020">
    <property type="match status" value="2"/>
</dbReference>
<evidence type="ECO:0000313" key="2">
    <source>
        <dbReference type="EMBL" id="CAH0366991.1"/>
    </source>
</evidence>
<dbReference type="GO" id="GO:0002189">
    <property type="term" value="C:ribose phosphate diphosphokinase complex"/>
    <property type="evidence" value="ECO:0007669"/>
    <property type="project" value="TreeGrafter"/>
</dbReference>
<evidence type="ECO:0000256" key="1">
    <source>
        <dbReference type="ARBA" id="ARBA00006478"/>
    </source>
</evidence>
<proteinExistence type="inferred from homology"/>
<dbReference type="GO" id="GO:0000287">
    <property type="term" value="F:magnesium ion binding"/>
    <property type="evidence" value="ECO:0007669"/>
    <property type="project" value="InterPro"/>
</dbReference>
<dbReference type="GO" id="GO:0006015">
    <property type="term" value="P:5-phosphoribose 1-diphosphate biosynthetic process"/>
    <property type="evidence" value="ECO:0007669"/>
    <property type="project" value="TreeGrafter"/>
</dbReference>
<accession>A0A8J2SG30</accession>
<reference evidence="2" key="1">
    <citation type="submission" date="2021-11" db="EMBL/GenBank/DDBJ databases">
        <authorList>
            <consortium name="Genoscope - CEA"/>
            <person name="William W."/>
        </authorList>
    </citation>
    <scope>NUCLEOTIDE SEQUENCE</scope>
</reference>
<dbReference type="PANTHER" id="PTHR10210">
    <property type="entry name" value="RIBOSE-PHOSPHATE DIPHOSPHOKINASE FAMILY MEMBER"/>
    <property type="match status" value="1"/>
</dbReference>
<dbReference type="InterPro" id="IPR005946">
    <property type="entry name" value="Rib-P_diPkinase"/>
</dbReference>
<dbReference type="PANTHER" id="PTHR10210:SF45">
    <property type="entry name" value="RIBOSE-PHOSPHATE PYROPHOSPHOKINASE 3, CHLOROPLASTIC"/>
    <property type="match status" value="1"/>
</dbReference>
<dbReference type="InterPro" id="IPR029057">
    <property type="entry name" value="PRTase-like"/>
</dbReference>
<protein>
    <recommendedName>
        <fullName evidence="4">Phosphoribosyltransferase domain-containing protein</fullName>
    </recommendedName>
</protein>
<evidence type="ECO:0008006" key="4">
    <source>
        <dbReference type="Google" id="ProtNLM"/>
    </source>
</evidence>
<evidence type="ECO:0000313" key="3">
    <source>
        <dbReference type="Proteomes" id="UP000789595"/>
    </source>
</evidence>
<dbReference type="SMART" id="SM01400">
    <property type="entry name" value="Pribosyltran_N"/>
    <property type="match status" value="1"/>
</dbReference>
<dbReference type="GO" id="GO:0006164">
    <property type="term" value="P:purine nucleotide biosynthetic process"/>
    <property type="evidence" value="ECO:0007669"/>
    <property type="project" value="TreeGrafter"/>
</dbReference>
<dbReference type="GO" id="GO:0005737">
    <property type="term" value="C:cytoplasm"/>
    <property type="evidence" value="ECO:0007669"/>
    <property type="project" value="TreeGrafter"/>
</dbReference>
<sequence length="335" mass="37032">MAEYTSNRPRAYSNPNKRAIRQLLAAEACEPMARRMAAEHPDRFKFHPTTWGKFPDGTDKIIIGGYTPTNELAGEHVVLLCSFHNNDVTWSQFQVMIVLLQSFIESLTVVLPFYPVGTMERVVTEGEVATANTYAQMFSTLPSCGRPTRLMTYDIHTLQNRFYLSGATLASLHTTIPCLLPLLGPAGVDAVAFPDDGAAKRFKHMFDADRYAIIVCGKVRDGDKRVVTVQDGDATGRRVIVIDDLVQTGGTLYECGAKLLELGAASVSAFVAHGVFPRDAWRRFARGGDRDVFSKFYVTNSIPTTTDRCVSAASCFFLRGDGVWGSRRLPKNDVF</sequence>
<dbReference type="EMBL" id="CAKKNE010000001">
    <property type="protein sequence ID" value="CAH0366991.1"/>
    <property type="molecule type" value="Genomic_DNA"/>
</dbReference>
<gene>
    <name evidence="2" type="ORF">PECAL_1P35080</name>
</gene>
<dbReference type="AlphaFoldDB" id="A0A8J2SG30"/>
<dbReference type="CDD" id="cd06223">
    <property type="entry name" value="PRTases_typeI"/>
    <property type="match status" value="1"/>
</dbReference>
<feature type="non-terminal residue" evidence="2">
    <location>
        <position position="335"/>
    </location>
</feature>
<dbReference type="InterPro" id="IPR000836">
    <property type="entry name" value="PRTase_dom"/>
</dbReference>
<organism evidence="2 3">
    <name type="scientific">Pelagomonas calceolata</name>
    <dbReference type="NCBI Taxonomy" id="35677"/>
    <lineage>
        <taxon>Eukaryota</taxon>
        <taxon>Sar</taxon>
        <taxon>Stramenopiles</taxon>
        <taxon>Ochrophyta</taxon>
        <taxon>Pelagophyceae</taxon>
        <taxon>Pelagomonadales</taxon>
        <taxon>Pelagomonadaceae</taxon>
        <taxon>Pelagomonas</taxon>
    </lineage>
</organism>
<keyword evidence="3" id="KW-1185">Reference proteome</keyword>
<dbReference type="OrthoDB" id="10263753at2759"/>